<dbReference type="Pfam" id="PF00015">
    <property type="entry name" value="MCPsignal"/>
    <property type="match status" value="1"/>
</dbReference>
<keyword evidence="2" id="KW-1003">Cell membrane</keyword>
<dbReference type="InterPro" id="IPR000727">
    <property type="entry name" value="T_SNARE_dom"/>
</dbReference>
<feature type="transmembrane region" description="Helical" evidence="7">
    <location>
        <begin position="68"/>
        <end position="85"/>
    </location>
</feature>
<feature type="domain" description="T-SNARE coiled-coil homology" evidence="9">
    <location>
        <begin position="381"/>
        <end position="443"/>
    </location>
</feature>
<dbReference type="GO" id="GO:0004888">
    <property type="term" value="F:transmembrane signaling receptor activity"/>
    <property type="evidence" value="ECO:0007669"/>
    <property type="project" value="InterPro"/>
</dbReference>
<protein>
    <submittedName>
        <fullName evidence="10">Methyl-accepting chemotaxis protein</fullName>
    </submittedName>
</protein>
<evidence type="ECO:0000259" key="9">
    <source>
        <dbReference type="PROSITE" id="PS50192"/>
    </source>
</evidence>
<feature type="transmembrane region" description="Helical" evidence="7">
    <location>
        <begin position="146"/>
        <end position="167"/>
    </location>
</feature>
<reference evidence="10 11" key="1">
    <citation type="submission" date="2016-10" db="EMBL/GenBank/DDBJ databases">
        <authorList>
            <person name="de Groot N.N."/>
        </authorList>
    </citation>
    <scope>NUCLEOTIDE SEQUENCE [LARGE SCALE GENOMIC DNA]</scope>
    <source>
        <strain evidence="10 11">CGMCC 1.9157</strain>
    </source>
</reference>
<evidence type="ECO:0000256" key="6">
    <source>
        <dbReference type="SAM" id="MobiDB-lite"/>
    </source>
</evidence>
<sequence length="485" mass="51558">MTDLNSIRAQFLKFIIGLLWLNAALAAIFTVALEANTGWIATAVAVVGAGVTTLSALKSRASILTQDLSAVALSSQVALIVYIFAEHPYQIDWHMYFFATLAVLAGWCNWRTIMVGAVVVAVHHLLLNFVYPMAVFPGGADIVRVLMHAAVLILQAGVLVWLTATLAKVITTANSAMEEANAHRTTADSLAKDQTEAQEREKARSAAVDALVDQFQSSISEMLDQVSNHSNSLQSFSEKMAQKTESTLNRSREVAQASTDASTNVESVAASAEELATSIDQISSQISETQRVVTETSQAAQSTNEKVASLDSAAQRIGQVVTLIKDIAEQTNLLALNATIEAARAGDSGKGFAVVAAEVKELATQTSKATEEISTQINDIQLSTKEAVQAIEEIASTMQNVNSYTSSIAAAVSQQGDATLEISASVQKAAQGTTAVDSNIDEVTASVSETSDNARDVLQSSLDMVKETDKIRDRIASFLQSVRAA</sequence>
<dbReference type="GO" id="GO:0007165">
    <property type="term" value="P:signal transduction"/>
    <property type="evidence" value="ECO:0007669"/>
    <property type="project" value="UniProtKB-KW"/>
</dbReference>
<keyword evidence="3 5" id="KW-0807">Transducer</keyword>
<dbReference type="InterPro" id="IPR004089">
    <property type="entry name" value="MCPsignal_dom"/>
</dbReference>
<dbReference type="Gene3D" id="1.10.287.950">
    <property type="entry name" value="Methyl-accepting chemotaxis protein"/>
    <property type="match status" value="1"/>
</dbReference>
<keyword evidence="7" id="KW-0812">Transmembrane</keyword>
<feature type="region of interest" description="Disordered" evidence="6">
    <location>
        <begin position="238"/>
        <end position="265"/>
    </location>
</feature>
<dbReference type="SMART" id="SM00283">
    <property type="entry name" value="MA"/>
    <property type="match status" value="1"/>
</dbReference>
<evidence type="ECO:0000256" key="5">
    <source>
        <dbReference type="PROSITE-ProRule" id="PRU00284"/>
    </source>
</evidence>
<evidence type="ECO:0000313" key="10">
    <source>
        <dbReference type="EMBL" id="SFO14084.1"/>
    </source>
</evidence>
<dbReference type="PANTHER" id="PTHR32089:SF112">
    <property type="entry name" value="LYSOZYME-LIKE PROTEIN-RELATED"/>
    <property type="match status" value="1"/>
</dbReference>
<dbReference type="EMBL" id="FOVR01000003">
    <property type="protein sequence ID" value="SFO14084.1"/>
    <property type="molecule type" value="Genomic_DNA"/>
</dbReference>
<dbReference type="InterPro" id="IPR004090">
    <property type="entry name" value="Chemotax_Me-accpt_rcpt"/>
</dbReference>
<organism evidence="10 11">
    <name type="scientific">Cohaesibacter marisflavi</name>
    <dbReference type="NCBI Taxonomy" id="655353"/>
    <lineage>
        <taxon>Bacteria</taxon>
        <taxon>Pseudomonadati</taxon>
        <taxon>Pseudomonadota</taxon>
        <taxon>Alphaproteobacteria</taxon>
        <taxon>Hyphomicrobiales</taxon>
        <taxon>Cohaesibacteraceae</taxon>
    </lineage>
</organism>
<evidence type="ECO:0000313" key="11">
    <source>
        <dbReference type="Proteomes" id="UP000199236"/>
    </source>
</evidence>
<name>A0A1I5ERD0_9HYPH</name>
<dbReference type="STRING" id="655353.SAMN04488056_103312"/>
<dbReference type="OrthoDB" id="354287at2"/>
<feature type="region of interest" description="Disordered" evidence="6">
    <location>
        <begin position="181"/>
        <end position="203"/>
    </location>
</feature>
<gene>
    <name evidence="10" type="ORF">SAMN04488056_103312</name>
</gene>
<dbReference type="GO" id="GO:0006935">
    <property type="term" value="P:chemotaxis"/>
    <property type="evidence" value="ECO:0007669"/>
    <property type="project" value="InterPro"/>
</dbReference>
<feature type="compositionally biased region" description="Polar residues" evidence="6">
    <location>
        <begin position="238"/>
        <end position="249"/>
    </location>
</feature>
<evidence type="ECO:0000256" key="3">
    <source>
        <dbReference type="ARBA" id="ARBA00023224"/>
    </source>
</evidence>
<dbReference type="PRINTS" id="PR00260">
    <property type="entry name" value="CHEMTRNSDUCR"/>
</dbReference>
<dbReference type="SUPFAM" id="SSF58104">
    <property type="entry name" value="Methyl-accepting chemotaxis protein (MCP) signaling domain"/>
    <property type="match status" value="1"/>
</dbReference>
<keyword evidence="7" id="KW-1133">Transmembrane helix</keyword>
<evidence type="ECO:0000256" key="2">
    <source>
        <dbReference type="ARBA" id="ARBA00022519"/>
    </source>
</evidence>
<comment type="subcellular location">
    <subcellularLocation>
        <location evidence="1">Cell inner membrane</location>
        <topology evidence="1">Multi-pass membrane protein</topology>
    </subcellularLocation>
</comment>
<feature type="transmembrane region" description="Helical" evidence="7">
    <location>
        <begin position="39"/>
        <end position="56"/>
    </location>
</feature>
<feature type="transmembrane region" description="Helical" evidence="7">
    <location>
        <begin position="115"/>
        <end position="134"/>
    </location>
</feature>
<dbReference type="AlphaFoldDB" id="A0A1I5ERD0"/>
<dbReference type="RefSeq" id="WP_090070994.1">
    <property type="nucleotide sequence ID" value="NZ_FOVR01000003.1"/>
</dbReference>
<evidence type="ECO:0000256" key="1">
    <source>
        <dbReference type="ARBA" id="ARBA00004429"/>
    </source>
</evidence>
<feature type="domain" description="Methyl-accepting transducer" evidence="8">
    <location>
        <begin position="222"/>
        <end position="451"/>
    </location>
</feature>
<evidence type="ECO:0000259" key="8">
    <source>
        <dbReference type="PROSITE" id="PS50111"/>
    </source>
</evidence>
<keyword evidence="7" id="KW-0472">Membrane</keyword>
<dbReference type="Proteomes" id="UP000199236">
    <property type="component" value="Unassembled WGS sequence"/>
</dbReference>
<keyword evidence="2" id="KW-0997">Cell inner membrane</keyword>
<dbReference type="GO" id="GO:0005886">
    <property type="term" value="C:plasma membrane"/>
    <property type="evidence" value="ECO:0007669"/>
    <property type="project" value="UniProtKB-SubCell"/>
</dbReference>
<dbReference type="PROSITE" id="PS50192">
    <property type="entry name" value="T_SNARE"/>
    <property type="match status" value="1"/>
</dbReference>
<dbReference type="PANTHER" id="PTHR32089">
    <property type="entry name" value="METHYL-ACCEPTING CHEMOTAXIS PROTEIN MCPB"/>
    <property type="match status" value="1"/>
</dbReference>
<comment type="similarity">
    <text evidence="4">Belongs to the methyl-accepting chemotaxis (MCP) protein family.</text>
</comment>
<evidence type="ECO:0000256" key="4">
    <source>
        <dbReference type="ARBA" id="ARBA00029447"/>
    </source>
</evidence>
<keyword evidence="11" id="KW-1185">Reference proteome</keyword>
<evidence type="ECO:0000256" key="7">
    <source>
        <dbReference type="SAM" id="Phobius"/>
    </source>
</evidence>
<accession>A0A1I5ERD0</accession>
<dbReference type="PROSITE" id="PS50111">
    <property type="entry name" value="CHEMOTAXIS_TRANSDUC_2"/>
    <property type="match status" value="1"/>
</dbReference>
<feature type="transmembrane region" description="Helical" evidence="7">
    <location>
        <begin position="12"/>
        <end position="33"/>
    </location>
</feature>
<proteinExistence type="inferred from homology"/>